<dbReference type="AlphaFoldDB" id="A0A392SD05"/>
<sequence length="86" mass="9277">MGFCHQLLLFAAVRSTVVVPALFVLLFHFCSEDLGGWFAVLSASSFGSVQVLASGIVMCLCCFVCIVTVKFCSCDGCVQIRDCGWL</sequence>
<organism evidence="2 3">
    <name type="scientific">Trifolium medium</name>
    <dbReference type="NCBI Taxonomy" id="97028"/>
    <lineage>
        <taxon>Eukaryota</taxon>
        <taxon>Viridiplantae</taxon>
        <taxon>Streptophyta</taxon>
        <taxon>Embryophyta</taxon>
        <taxon>Tracheophyta</taxon>
        <taxon>Spermatophyta</taxon>
        <taxon>Magnoliopsida</taxon>
        <taxon>eudicotyledons</taxon>
        <taxon>Gunneridae</taxon>
        <taxon>Pentapetalae</taxon>
        <taxon>rosids</taxon>
        <taxon>fabids</taxon>
        <taxon>Fabales</taxon>
        <taxon>Fabaceae</taxon>
        <taxon>Papilionoideae</taxon>
        <taxon>50 kb inversion clade</taxon>
        <taxon>NPAAA clade</taxon>
        <taxon>Hologalegina</taxon>
        <taxon>IRL clade</taxon>
        <taxon>Trifolieae</taxon>
        <taxon>Trifolium</taxon>
    </lineage>
</organism>
<dbReference type="Proteomes" id="UP000265520">
    <property type="component" value="Unassembled WGS sequence"/>
</dbReference>
<accession>A0A392SD05</accession>
<comment type="caution">
    <text evidence="2">The sequence shown here is derived from an EMBL/GenBank/DDBJ whole genome shotgun (WGS) entry which is preliminary data.</text>
</comment>
<dbReference type="EMBL" id="LXQA010349173">
    <property type="protein sequence ID" value="MCI45830.1"/>
    <property type="molecule type" value="Genomic_DNA"/>
</dbReference>
<protein>
    <submittedName>
        <fullName evidence="2">Uncharacterized protein</fullName>
    </submittedName>
</protein>
<keyword evidence="3" id="KW-1185">Reference proteome</keyword>
<keyword evidence="1" id="KW-1133">Transmembrane helix</keyword>
<keyword evidence="1" id="KW-0812">Transmembrane</keyword>
<name>A0A392SD05_9FABA</name>
<evidence type="ECO:0000313" key="3">
    <source>
        <dbReference type="Proteomes" id="UP000265520"/>
    </source>
</evidence>
<feature type="transmembrane region" description="Helical" evidence="1">
    <location>
        <begin position="49"/>
        <end position="72"/>
    </location>
</feature>
<evidence type="ECO:0000256" key="1">
    <source>
        <dbReference type="SAM" id="Phobius"/>
    </source>
</evidence>
<reference evidence="2 3" key="1">
    <citation type="journal article" date="2018" name="Front. Plant Sci.">
        <title>Red Clover (Trifolium pratense) and Zigzag Clover (T. medium) - A Picture of Genomic Similarities and Differences.</title>
        <authorList>
            <person name="Dluhosova J."/>
            <person name="Istvanek J."/>
            <person name="Nedelnik J."/>
            <person name="Repkova J."/>
        </authorList>
    </citation>
    <scope>NUCLEOTIDE SEQUENCE [LARGE SCALE GENOMIC DNA]</scope>
    <source>
        <strain evidence="3">cv. 10/8</strain>
        <tissue evidence="2">Leaf</tissue>
    </source>
</reference>
<feature type="transmembrane region" description="Helical" evidence="1">
    <location>
        <begin position="7"/>
        <end position="29"/>
    </location>
</feature>
<proteinExistence type="predicted"/>
<keyword evidence="1" id="KW-0472">Membrane</keyword>
<evidence type="ECO:0000313" key="2">
    <source>
        <dbReference type="EMBL" id="MCI45830.1"/>
    </source>
</evidence>